<gene>
    <name evidence="2" type="ORF">SAMN04488026_100143</name>
</gene>
<protein>
    <submittedName>
        <fullName evidence="2">Uncharacterized protein</fullName>
    </submittedName>
</protein>
<proteinExistence type="predicted"/>
<accession>A0A1G8IIH8</accession>
<evidence type="ECO:0000313" key="2">
    <source>
        <dbReference type="EMBL" id="SDI18561.1"/>
    </source>
</evidence>
<evidence type="ECO:0000256" key="1">
    <source>
        <dbReference type="SAM" id="MobiDB-lite"/>
    </source>
</evidence>
<evidence type="ECO:0000313" key="3">
    <source>
        <dbReference type="Proteomes" id="UP000199382"/>
    </source>
</evidence>
<sequence length="180" mass="19645">MRLFPYGKLKRLLSLRQEAIRRGPQIYGIDPEMERQMNRKTTFFAATVAALALTGLSQAQTAGDASETLAPQAAASETAQPVIAPRQPIAGTSRAAGADSYGGGNRYGHREGHRKGRDHDHDGFRLLGWNWHWDWDDDDDDDDRGRNYRGSVQNPATSGSTTPPANGLFNNGAAPKAQVK</sequence>
<reference evidence="2 3" key="1">
    <citation type="submission" date="2016-10" db="EMBL/GenBank/DDBJ databases">
        <authorList>
            <person name="de Groot N.N."/>
        </authorList>
    </citation>
    <scope>NUCLEOTIDE SEQUENCE [LARGE SCALE GENOMIC DNA]</scope>
    <source>
        <strain evidence="2 3">DSM 25294</strain>
    </source>
</reference>
<dbReference type="Proteomes" id="UP000199382">
    <property type="component" value="Unassembled WGS sequence"/>
</dbReference>
<feature type="region of interest" description="Disordered" evidence="1">
    <location>
        <begin position="136"/>
        <end position="180"/>
    </location>
</feature>
<keyword evidence="3" id="KW-1185">Reference proteome</keyword>
<dbReference type="AlphaFoldDB" id="A0A1G8IIH8"/>
<feature type="region of interest" description="Disordered" evidence="1">
    <location>
        <begin position="67"/>
        <end position="119"/>
    </location>
</feature>
<feature type="compositionally biased region" description="Polar residues" evidence="1">
    <location>
        <begin position="150"/>
        <end position="164"/>
    </location>
</feature>
<dbReference type="EMBL" id="FNEK01000001">
    <property type="protein sequence ID" value="SDI18561.1"/>
    <property type="molecule type" value="Genomic_DNA"/>
</dbReference>
<name>A0A1G8IIH8_9RHOB</name>
<dbReference type="STRING" id="571298.SAMN04488026_100143"/>
<organism evidence="2 3">
    <name type="scientific">Aliiruegeria lutimaris</name>
    <dbReference type="NCBI Taxonomy" id="571298"/>
    <lineage>
        <taxon>Bacteria</taxon>
        <taxon>Pseudomonadati</taxon>
        <taxon>Pseudomonadota</taxon>
        <taxon>Alphaproteobacteria</taxon>
        <taxon>Rhodobacterales</taxon>
        <taxon>Roseobacteraceae</taxon>
        <taxon>Aliiruegeria</taxon>
    </lineage>
</organism>